<dbReference type="Proteomes" id="UP000234211">
    <property type="component" value="Unassembled WGS sequence"/>
</dbReference>
<proteinExistence type="predicted"/>
<gene>
    <name evidence="1" type="ORF">TNO020_440289</name>
</gene>
<dbReference type="OrthoDB" id="1120195at2"/>
<name>A0A2H1YJ33_9FLAO</name>
<evidence type="ECO:0000313" key="1">
    <source>
        <dbReference type="EMBL" id="SOS75505.1"/>
    </source>
</evidence>
<dbReference type="RefSeq" id="WP_101918129.1">
    <property type="nucleotide sequence ID" value="NZ_JAJGWS010000002.1"/>
</dbReference>
<dbReference type="EMBL" id="OENF01000039">
    <property type="protein sequence ID" value="SOS75505.1"/>
    <property type="molecule type" value="Genomic_DNA"/>
</dbReference>
<sequence length="123" mass="14546">MLEKTPKKHQNSHDLLADSTKNNLYFKLILQLNKDFKLANFDCEIPVESTPSDLKEILYHAIKNVIIDDFSTYKNILYIADISEEMIRKIDNSNMDIYVENVVFLLLKRVWKKVWFSANYTNL</sequence>
<dbReference type="AlphaFoldDB" id="A0A2H1YJ33"/>
<reference evidence="2" key="1">
    <citation type="submission" date="2017-11" db="EMBL/GenBank/DDBJ databases">
        <authorList>
            <person name="Duchaud E."/>
        </authorList>
    </citation>
    <scope>NUCLEOTIDE SEQUENCE [LARGE SCALE GENOMIC DNA]</scope>
    <source>
        <strain evidence="2">Tenacibaculum sp. TNO020</strain>
    </source>
</reference>
<evidence type="ECO:0000313" key="2">
    <source>
        <dbReference type="Proteomes" id="UP000234211"/>
    </source>
</evidence>
<protein>
    <submittedName>
        <fullName evidence="1">Uncharacterized protein</fullName>
    </submittedName>
</protein>
<organism evidence="1 2">
    <name type="scientific">Tenacibaculum piscium</name>
    <dbReference type="NCBI Taxonomy" id="1458515"/>
    <lineage>
        <taxon>Bacteria</taxon>
        <taxon>Pseudomonadati</taxon>
        <taxon>Bacteroidota</taxon>
        <taxon>Flavobacteriia</taxon>
        <taxon>Flavobacteriales</taxon>
        <taxon>Flavobacteriaceae</taxon>
        <taxon>Tenacibaculum</taxon>
    </lineage>
</organism>
<keyword evidence="2" id="KW-1185">Reference proteome</keyword>
<accession>A0A2H1YJ33</accession>